<protein>
    <submittedName>
        <fullName evidence="7">Unannotated protein</fullName>
    </submittedName>
</protein>
<dbReference type="EMBL" id="CAFAAO010000026">
    <property type="protein sequence ID" value="CAB4813246.1"/>
    <property type="molecule type" value="Genomic_DNA"/>
</dbReference>
<dbReference type="EMBL" id="CAESAI010000003">
    <property type="protein sequence ID" value="CAB4331861.1"/>
    <property type="molecule type" value="Genomic_DNA"/>
</dbReference>
<name>A0A6J7BVV4_9ZZZZ</name>
<evidence type="ECO:0000313" key="7">
    <source>
        <dbReference type="EMBL" id="CAB4847953.1"/>
    </source>
</evidence>
<evidence type="ECO:0000256" key="2">
    <source>
        <dbReference type="SAM" id="Phobius"/>
    </source>
</evidence>
<evidence type="ECO:0000256" key="1">
    <source>
        <dbReference type="SAM" id="MobiDB-lite"/>
    </source>
</evidence>
<keyword evidence="2" id="KW-1133">Transmembrane helix</keyword>
<keyword evidence="2" id="KW-0812">Transmembrane</keyword>
<evidence type="ECO:0000313" key="4">
    <source>
        <dbReference type="EMBL" id="CAB4334241.1"/>
    </source>
</evidence>
<dbReference type="EMBL" id="CAFBPK010000005">
    <property type="protein sequence ID" value="CAB5013652.1"/>
    <property type="molecule type" value="Genomic_DNA"/>
</dbReference>
<feature type="region of interest" description="Disordered" evidence="1">
    <location>
        <begin position="196"/>
        <end position="217"/>
    </location>
</feature>
<evidence type="ECO:0000313" key="5">
    <source>
        <dbReference type="EMBL" id="CAB4742992.1"/>
    </source>
</evidence>
<organism evidence="7">
    <name type="scientific">freshwater metagenome</name>
    <dbReference type="NCBI Taxonomy" id="449393"/>
    <lineage>
        <taxon>unclassified sequences</taxon>
        <taxon>metagenomes</taxon>
        <taxon>ecological metagenomes</taxon>
    </lineage>
</organism>
<evidence type="ECO:0000313" key="9">
    <source>
        <dbReference type="EMBL" id="CAB5048784.1"/>
    </source>
</evidence>
<feature type="transmembrane region" description="Helical" evidence="2">
    <location>
        <begin position="121"/>
        <end position="142"/>
    </location>
</feature>
<keyword evidence="2" id="KW-0472">Membrane</keyword>
<evidence type="ECO:0000313" key="3">
    <source>
        <dbReference type="EMBL" id="CAB4331861.1"/>
    </source>
</evidence>
<gene>
    <name evidence="5" type="ORF">UFOPK2824_00265</name>
    <name evidence="6" type="ORF">UFOPK3037_01472</name>
    <name evidence="7" type="ORF">UFOPK3278_00702</name>
    <name evidence="3" type="ORF">UFOPK3406_00262</name>
    <name evidence="4" type="ORF">UFOPK3925_00476</name>
    <name evidence="8" type="ORF">UFOPK4097_00475</name>
    <name evidence="9" type="ORF">UFOPK4301_00697</name>
</gene>
<dbReference type="EMBL" id="CAFBQG010000071">
    <property type="protein sequence ID" value="CAB5048784.1"/>
    <property type="molecule type" value="Genomic_DNA"/>
</dbReference>
<dbReference type="EMBL" id="CAESAD010000001">
    <property type="protein sequence ID" value="CAB4334241.1"/>
    <property type="molecule type" value="Genomic_DNA"/>
</dbReference>
<dbReference type="AlphaFoldDB" id="A0A6J7BVV4"/>
<proteinExistence type="predicted"/>
<feature type="transmembrane region" description="Helical" evidence="2">
    <location>
        <begin position="93"/>
        <end position="115"/>
    </location>
</feature>
<feature type="transmembrane region" description="Helical" evidence="2">
    <location>
        <begin position="56"/>
        <end position="81"/>
    </location>
</feature>
<dbReference type="EMBL" id="CAFBIX010000022">
    <property type="protein sequence ID" value="CAB4847953.1"/>
    <property type="molecule type" value="Genomic_DNA"/>
</dbReference>
<evidence type="ECO:0000313" key="6">
    <source>
        <dbReference type="EMBL" id="CAB4813246.1"/>
    </source>
</evidence>
<accession>A0A6J7BVV4</accession>
<dbReference type="EMBL" id="CAEZZD010000024">
    <property type="protein sequence ID" value="CAB4742992.1"/>
    <property type="molecule type" value="Genomic_DNA"/>
</dbReference>
<reference evidence="7" key="1">
    <citation type="submission" date="2020-05" db="EMBL/GenBank/DDBJ databases">
        <authorList>
            <person name="Chiriac C."/>
            <person name="Salcher M."/>
            <person name="Ghai R."/>
            <person name="Kavagutti S V."/>
        </authorList>
    </citation>
    <scope>NUCLEOTIDE SEQUENCE</scope>
</reference>
<sequence length="217" mass="22593">MSVKPVRQITPPASRIWLAGLGATVLAAGANAGWLWICINIFHWEIVVPEAFQSTVYVSASVLRVTLATAIAGVLATLVAVGLAKLFIGPRIWFLAIGLGGGLASVYGALTLANISFSVKFALSVMHILATFLVVLPIAEALKIRDSDLHRADVRYHEHLDSKNSDDATFITGATASASASAAVFDNHPNLNDTIIAPLDSPTPDASSSSGGGSSSD</sequence>
<evidence type="ECO:0000313" key="8">
    <source>
        <dbReference type="EMBL" id="CAB5013652.1"/>
    </source>
</evidence>